<evidence type="ECO:0000313" key="6">
    <source>
        <dbReference type="EnsemblProtists" id="EKX52840"/>
    </source>
</evidence>
<keyword evidence="2" id="KW-0732">Signal</keyword>
<reference evidence="6" key="3">
    <citation type="submission" date="2016-03" db="UniProtKB">
        <authorList>
            <consortium name="EnsemblProtists"/>
        </authorList>
    </citation>
    <scope>IDENTIFICATION</scope>
</reference>
<dbReference type="InterPro" id="IPR009039">
    <property type="entry name" value="EAR"/>
</dbReference>
<keyword evidence="7" id="KW-1185">Reference proteome</keyword>
<gene>
    <name evidence="5" type="ORF">GUITHDRAFT_133265</name>
</gene>
<keyword evidence="3" id="KW-0677">Repeat</keyword>
<dbReference type="CDD" id="cd00603">
    <property type="entry name" value="IPT_PCSR"/>
    <property type="match status" value="1"/>
</dbReference>
<dbReference type="PROSITE" id="PS50912">
    <property type="entry name" value="EAR"/>
    <property type="match status" value="2"/>
</dbReference>
<proteinExistence type="predicted"/>
<dbReference type="Pfam" id="PF01833">
    <property type="entry name" value="TIG"/>
    <property type="match status" value="1"/>
</dbReference>
<dbReference type="InterPro" id="IPR013320">
    <property type="entry name" value="ConA-like_dom_sf"/>
</dbReference>
<dbReference type="InterPro" id="IPR015943">
    <property type="entry name" value="WD40/YVTN_repeat-like_dom_sf"/>
</dbReference>
<dbReference type="Gene3D" id="2.60.120.200">
    <property type="match status" value="1"/>
</dbReference>
<dbReference type="SUPFAM" id="SSF63829">
    <property type="entry name" value="Calcium-dependent phosphotriesterase"/>
    <property type="match status" value="1"/>
</dbReference>
<evidence type="ECO:0000256" key="2">
    <source>
        <dbReference type="ARBA" id="ARBA00022729"/>
    </source>
</evidence>
<evidence type="ECO:0000313" key="5">
    <source>
        <dbReference type="EMBL" id="EKX52840.1"/>
    </source>
</evidence>
<dbReference type="Gene3D" id="2.130.10.10">
    <property type="entry name" value="YVTN repeat-like/Quinoprotein amine dehydrogenase"/>
    <property type="match status" value="1"/>
</dbReference>
<protein>
    <recommendedName>
        <fullName evidence="4">IPT/TIG domain-containing protein</fullName>
    </recommendedName>
</protein>
<evidence type="ECO:0000313" key="7">
    <source>
        <dbReference type="Proteomes" id="UP000011087"/>
    </source>
</evidence>
<reference evidence="7" key="2">
    <citation type="submission" date="2012-11" db="EMBL/GenBank/DDBJ databases">
        <authorList>
            <person name="Kuo A."/>
            <person name="Curtis B.A."/>
            <person name="Tanifuji G."/>
            <person name="Burki F."/>
            <person name="Gruber A."/>
            <person name="Irimia M."/>
            <person name="Maruyama S."/>
            <person name="Arias M.C."/>
            <person name="Ball S.G."/>
            <person name="Gile G.H."/>
            <person name="Hirakawa Y."/>
            <person name="Hopkins J.F."/>
            <person name="Rensing S.A."/>
            <person name="Schmutz J."/>
            <person name="Symeonidi A."/>
            <person name="Elias M."/>
            <person name="Eveleigh R.J."/>
            <person name="Herman E.K."/>
            <person name="Klute M.J."/>
            <person name="Nakayama T."/>
            <person name="Obornik M."/>
            <person name="Reyes-Prieto A."/>
            <person name="Armbrust E.V."/>
            <person name="Aves S.J."/>
            <person name="Beiko R.G."/>
            <person name="Coutinho P."/>
            <person name="Dacks J.B."/>
            <person name="Durnford D.G."/>
            <person name="Fast N.M."/>
            <person name="Green B.R."/>
            <person name="Grisdale C."/>
            <person name="Hempe F."/>
            <person name="Henrissat B."/>
            <person name="Hoppner M.P."/>
            <person name="Ishida K.-I."/>
            <person name="Kim E."/>
            <person name="Koreny L."/>
            <person name="Kroth P.G."/>
            <person name="Liu Y."/>
            <person name="Malik S.-B."/>
            <person name="Maier U.G."/>
            <person name="McRose D."/>
            <person name="Mock T."/>
            <person name="Neilson J.A."/>
            <person name="Onodera N.T."/>
            <person name="Poole A.M."/>
            <person name="Pritham E.J."/>
            <person name="Richards T.A."/>
            <person name="Rocap G."/>
            <person name="Roy S.W."/>
            <person name="Sarai C."/>
            <person name="Schaack S."/>
            <person name="Shirato S."/>
            <person name="Slamovits C.H."/>
            <person name="Spencer D.F."/>
            <person name="Suzuki S."/>
            <person name="Worden A.Z."/>
            <person name="Zauner S."/>
            <person name="Barry K."/>
            <person name="Bell C."/>
            <person name="Bharti A.K."/>
            <person name="Crow J.A."/>
            <person name="Grimwood J."/>
            <person name="Kramer R."/>
            <person name="Lindquist E."/>
            <person name="Lucas S."/>
            <person name="Salamov A."/>
            <person name="McFadden G.I."/>
            <person name="Lane C.E."/>
            <person name="Keeling P.J."/>
            <person name="Gray M.W."/>
            <person name="Grigoriev I.V."/>
            <person name="Archibald J.M."/>
        </authorList>
    </citation>
    <scope>NUCLEOTIDE SEQUENCE</scope>
    <source>
        <strain evidence="7">CCMP2712</strain>
    </source>
</reference>
<dbReference type="PaxDb" id="55529-EKX52840"/>
<dbReference type="STRING" id="905079.L1JXC3"/>
<evidence type="ECO:0000259" key="4">
    <source>
        <dbReference type="SMART" id="SM00429"/>
    </source>
</evidence>
<dbReference type="InterPro" id="IPR013783">
    <property type="entry name" value="Ig-like_fold"/>
</dbReference>
<dbReference type="InterPro" id="IPR005492">
    <property type="entry name" value="EPTP"/>
</dbReference>
<dbReference type="RefSeq" id="XP_005839820.1">
    <property type="nucleotide sequence ID" value="XM_005839763.1"/>
</dbReference>
<dbReference type="HOGENOM" id="CLU_223544_0_0_1"/>
<feature type="domain" description="IPT/TIG" evidence="4">
    <location>
        <begin position="4231"/>
        <end position="4317"/>
    </location>
</feature>
<dbReference type="GeneID" id="17309609"/>
<dbReference type="OrthoDB" id="5965730at2759"/>
<accession>L1JXC3</accession>
<dbReference type="SUPFAM" id="SSF75011">
    <property type="entry name" value="3-carboxy-cis,cis-mucoante lactonizing enzyme"/>
    <property type="match status" value="1"/>
</dbReference>
<evidence type="ECO:0000256" key="1">
    <source>
        <dbReference type="ARBA" id="ARBA00004645"/>
    </source>
</evidence>
<evidence type="ECO:0000256" key="3">
    <source>
        <dbReference type="ARBA" id="ARBA00022737"/>
    </source>
</evidence>
<dbReference type="Pfam" id="PF03736">
    <property type="entry name" value="EPTP"/>
    <property type="match status" value="1"/>
</dbReference>
<dbReference type="KEGG" id="gtt:GUITHDRAFT_133265"/>
<sequence>MHYEVGPDLTFKYFSEWLTFNPSFADRLGYIPVPECPKVYLHGFGFQQGMKYQCIISMGTRIATARANFVNTTIIEMIPPEWDLVTDSHRYVTNKTNLTLRKASISSEAAFWSDVYGGNGSTLPNRTALWIVQINKRPAYDLVQRNLTTIVAIESQDMIRIEFATNLRSGVDGNQEQVQTERDQKVTFEVAKGYSRMFEVTPKIDTNGILSFKVWPYSFGNTRICVVLRDDGGKLFGGIDATEPRCFDLIVNPKYLGDFFSFAQPSLEILENSGIQVLDRFLIKSPMGLYKDILLNFSAAGDSDFFETGPFVSEFGRLTFKCYPYVYGTTTISVYLSYYNSSDAQTYTHHQDLVLNVTAVNNQPSFTLNESRAHIEIIENECIAEQCSFSDLIVSKYSGLHDLKTTSQMFDWDESDQKMTFQFDHVLDTVFESIPVMSIDGKLSFKLLPNVFGNFTLSLTLKDDGGTDHGGVDTSDPQQITISIKPRNNQPTFKIARATYHVDALQESKYQRIALIASQTWNTIVHADLNSSGYLSLCLNYRKHGTVTFQVSLQDNGGTANGGVDTIGPIFLTIRVEPVNQPPSFKVAALADFGANVLHLWTSSGQSTVEGFLVDILNGHADSSGSDLEAVQSHTFYIETDLAYFVQGPKIDANGTLTLEVKAGMSGEVNMSITMADDGRTDDGTVNPEDPGWRGLNVTQICKVVISDGYLKLSGAEMPGMYNWSERMGDAMNLSRFLGVGREYVRDGGSEYEVTVGSVTGLVEAYRRAYDAIEGRRYVLPSGRGIENVTLRRRNYGQSASLKVAEAGITVVGLEYDARHPLVREGFFYDIMEPENTTMDLDGNSVISLRVEAVRYKRYPEETSWRENEGDGGLFVEDKNVSRVSTNCHPICRNATLRLVQNPLGLNGVVEFDILLEDAKNGSFTVEVVLVLKTPAVVQMVEDDEEFFLQSFINMSFIGNMTDLTDFAPLTFQTNFTNRSAQYGSNSFRIEYTFLNLSSSYSVVISPLPNLFGLFYMQTCVSRTEAPLKSICFEWELNVIGVNDPPEFNLTKRFMSNEDEFCVNQYNSSGLLDIPVSPGNSWEQSQQMTFVFSFLYGDSNIFEVPPAIRIDMDKAVLTYKTRCSGRGLAIYSVILVDNGGWSNGGKNSTLPRNISFYVQPRNRPPTFMFGASVVTHGQVSFLDLLEDEPRTQLVNFTRNIARGLPEDKLEKTQSVSFQVLFLNGSEWIFGQNNFPAISSNGSLFFRVSSNRYGYVYVNVRILDDGGEARGGINRSDWKLLKISVLPVNDRPTFTLVLNRVRVNEAVDSNTSSVVLSSFAFDISPGPYERDQHVTFRVAAVASRVPSREPYPWSSMVGNLFGQVKLADGQLFVSGSNILISNSGTLSLQLLQYRNGEANFSCYLSDDGGVVNNGFNRSLPQSLSLVVDPVNQPPSFTLTSHVLELQEGSQEFYRNFAKNISAGMWDENIQSLTFVINTIFGPRQLFQSFTIDCQDSATCPSSTANLSILVLPYHFGNVTLNVSLQDPFNAIQSATLVVNVLPVNQPPSFRIRTSMLIVDEGSSCISDSSALSDEWIDFIMQPSQSDCRTAPDFLHLHSGLIFYDMGPLEGGYEFVCPPETACEEQIPVFNVTCMDVSPPLFSEQPSVDSNGTLRFSLVPIASGNVSCMIQMRDSNILIGQPIFAEAQELQIFVTPVNNRPHFELIVHNVTVLEDSPKFDLRVADNIFADGQSGLTETNQKISFIVSVVSHPEIFSPNGLPSVDAGGNLTFGLAANQFGTSNLSITVVDDGGGHNGLQGNTKYLEVNVLPVNNPPTFQVVENVSVDENSGFQLFSVVSSITPGPANEHCLHPSTWCQNQSLTFFVRDVMGISNLFLDPPTIDLQGRLSLNLTTFESGPAKILFNAVDDGGTVPGAGENRSNTGIIDVSVLPINQPPAFSCGLIGSQGEGSNNSQAVIYSRKNQGVVLLSSFIQDITTARGFPGRAAVEHARGSSQLSFVGPNFTSWFSVRGLEYSSDFVISPDKRHLYSIETERDSLIILNISQPHGQTFLDRLSNNQNRLRFTRLSSNTSNPVNIQGNVAVCGINGFSNSSETFFVSSTGCDPYFDVYRDIMQPASSSCSPACQDETSRTTVGLWNLNYEAMKGRMNSNSLGAGLKLDCSDPLYCQFERPVNSELCNEKYKSHIQPAGIRDQTSFLGAAVLLGPLCKEGFSGDWDRADFALSLKNFLVNDGREEGLQFDGKLNPGLVVSKDIDQLVDGVPSSSKLPLEEISMEVWFILAQKDINLGGLMSIQQLSPLCAKGWSLTYSTKVTGGQSETQLVFSISLEANLGSGQGGMISVDYAVQGEGVFVDWTQVVASYNRSHILLHVNGQLAALKAACNQEDCGNIVYPASYSTGGRCKAGATMFSIGAYHNGRTEETFTHVGAIKRVRVTNHSLSTSTISQLYQDASTPASLRRTAMYSSDYWVQLKNSSGIYSPTSTSAMVDEHLSLQLFGRFDSTGIYRLEFEATAANMSSDNCSLGGSEADGFYQTLICFTPYWTLGYRWTNVSVSKKVGGGWYRLWQKVCISSLCGYLPITARPTSWWTDSQRLLLPGMTGAMTDFLFYTRSLVFLLESSSKNLVSAQFCASPIVNASAGACDGLDQLPTDRVKGSASSITFSRNGNAFLAVANFWDGREFRVTSPIFQLDVASRQLLPLQDVQTDGARQWLHLELNGTDFLMVANFNSESAVYPFQADSDLLDEASMVSIPTKHAAAMTQFERSGRLFVAFASFTFDEMTSSDVYMLSSPVGTSDVFFTLISQVNITRAVDVKYFQDNNELYLIYASLDAGASAVYRLDFSSPTDLQLVKVQALLTAGVTSITTFYDPNVYCTLAKTDGVLSVLRWNGTRFLGVVNENTLPDDAAGGQDISAANVFASTVVTAPTGLYLSWMGGHGLSYPLPLEVYEGSLEPIREMTRPLLVEMSPDGDFLYVATETSRAILAFRRDQQSGYLHRHEAGDFFSEWTKNQSIPRLLVSSVALGFPLRGLSSMIVDTDMLYAASFLDSSIAIFSRNPVNGSLALLDVILASSARTGLTGLKAIFLSGSLLYAAGIKDQALSVWRKTTEGSLAYVDHIRNGERIPSTYHGNVPSPDELQIYNFVSDSLSNLTFTGPRDAANFAFDGRTFLALAYAPFETESSATDKFAGVVILAYADSSIPKFDLVQLLQSSQVNPGCLAFFETQQGSSFSRFLVVGNMFSNIPGRSASGVEVFKWDQGQFSSVGAVEDETKYYPSSLKVFQQGDTTFLAVSVLWDGDSYQIPSRLYRWNPSAEKFELVQLFPLSNALDVEVAASNNELHIIFTAAECSNRLSCLQFYSQPSSAAPFQRTQQVLLDGAVDSTTLEIDGELFVAIACREFLSRPSESPLGKYDGSSYVYKYHRDVKTFERYQTISGQDFPCIFESGMEAVWQNYFCSDQCSFREGWSSDVLEQFRGATSVTSFRSQGELYLVMAQSVCELNADCSSIQPQSTVLQWNKHDKKFGELLSLTDFESIRLKGYPVAPQDLTHHQFPLRLDIGRALRVKYVEFADEPYLLALSLSKGTLLTHFKFDQISGLQSPSLISSLPDDPFLYVVNEPYGQVSSFSKWGYPESSSYDFSHCPSSTRPACLAFVNSTTVNMNAQISKFPQQISGTKRVFLERGSCLSSTSQCTFINFHAANKRNELRCGAQPIYPSDAVVNPRDRAACQSVDFHIVKEQTAGTSDSLKFVPVVYGNGSLLFETSFGRFGSNSYKILLRDSDNSSSSVLDLKIIINDTNTAPTFVAYDIVMNEMSTGSSGLELVFATGVSAGSNETNQNITWLFSYSSPQLFSQQPILSFSRDLLGNLQGIVKFPANTAIMKGTADFSVRLADDGPSSLLTGDRNVSDPARFLLTVRSLYVPSFQLVRSTLTLEAGSTWSESLVNNIRTKPYDTTATNYHFQLQPISSSAGLATDIMSAVSYFNISKSGVGSFSVLADACGVYQSNILLVVDDAEQPRPPSFLRPFELAVTSQSVVELRQPGSLKVLQGSTFSAKWFEFLTVRDCHRLSTRPVTYALQFDNSDKFLETPQTLSDGTLSFRLVSTFVGVIRLNVTMSFDASVTVTVRNNHLPFELFVERKAGLPTFEISQTLIKVVQSQSPQLVPGYVRVLPYLVQNCSFFVNLATSISMFDATPLIDAEGNLRFTTGRDHGDVVVFVIFRFDDGVDQVYETANATISIIPQPRILSIFPSLVPTRGASITIRGENFAGAQESVDVFVGGRTCQTIRQLSPAELTCVVPAGFGMMSVSVNISSESLSRSSPTVSSIYMGHIAIAGSTAGNMQARGLVALAPSATRSVWPLSFLPSALRLPVDASHGVRAMASSSGAGGDLTLYLGGSFSSLGGLQVQNVAGWKENRSFALGLGVNGAVSDMCVVKGSLVVVGSFTKAMNQQDVVDSPFIASWDGSRWMPFGDGSLVFVGGRIEKIGDMAVGRVAKFSFLEGSWSVLGNGTGLRGGNVHAMVEMDGAVLIGGSFTAAGQLTSGKLVAWRRTRFEALGEIGGDVYSLAVVGTSLFLGGNFLSINGVSIERVARYQNGRFFALDPVRDGTVMSIAFADGCIYAGGTFTGSLAAWCKREGTTWTGENVTSFPELGPVYKVIPILQS</sequence>
<dbReference type="InterPro" id="IPR002909">
    <property type="entry name" value="IPT_dom"/>
</dbReference>
<comment type="subcellular location">
    <subcellularLocation>
        <location evidence="1">Cell projection</location>
        <location evidence="1">Stereocilium</location>
    </subcellularLocation>
</comment>
<name>L1JXC3_GUITC</name>
<dbReference type="InterPro" id="IPR014756">
    <property type="entry name" value="Ig_E-set"/>
</dbReference>
<dbReference type="EMBL" id="JH992971">
    <property type="protein sequence ID" value="EKX52840.1"/>
    <property type="molecule type" value="Genomic_DNA"/>
</dbReference>
<reference evidence="5 7" key="1">
    <citation type="journal article" date="2012" name="Nature">
        <title>Algal genomes reveal evolutionary mosaicism and the fate of nucleomorphs.</title>
        <authorList>
            <consortium name="DOE Joint Genome Institute"/>
            <person name="Curtis B.A."/>
            <person name="Tanifuji G."/>
            <person name="Burki F."/>
            <person name="Gruber A."/>
            <person name="Irimia M."/>
            <person name="Maruyama S."/>
            <person name="Arias M.C."/>
            <person name="Ball S.G."/>
            <person name="Gile G.H."/>
            <person name="Hirakawa Y."/>
            <person name="Hopkins J.F."/>
            <person name="Kuo A."/>
            <person name="Rensing S.A."/>
            <person name="Schmutz J."/>
            <person name="Symeonidi A."/>
            <person name="Elias M."/>
            <person name="Eveleigh R.J."/>
            <person name="Herman E.K."/>
            <person name="Klute M.J."/>
            <person name="Nakayama T."/>
            <person name="Obornik M."/>
            <person name="Reyes-Prieto A."/>
            <person name="Armbrust E.V."/>
            <person name="Aves S.J."/>
            <person name="Beiko R.G."/>
            <person name="Coutinho P."/>
            <person name="Dacks J.B."/>
            <person name="Durnford D.G."/>
            <person name="Fast N.M."/>
            <person name="Green B.R."/>
            <person name="Grisdale C.J."/>
            <person name="Hempel F."/>
            <person name="Henrissat B."/>
            <person name="Hoppner M.P."/>
            <person name="Ishida K."/>
            <person name="Kim E."/>
            <person name="Koreny L."/>
            <person name="Kroth P.G."/>
            <person name="Liu Y."/>
            <person name="Malik S.B."/>
            <person name="Maier U.G."/>
            <person name="McRose D."/>
            <person name="Mock T."/>
            <person name="Neilson J.A."/>
            <person name="Onodera N.T."/>
            <person name="Poole A.M."/>
            <person name="Pritham E.J."/>
            <person name="Richards T.A."/>
            <person name="Rocap G."/>
            <person name="Roy S.W."/>
            <person name="Sarai C."/>
            <person name="Schaack S."/>
            <person name="Shirato S."/>
            <person name="Slamovits C.H."/>
            <person name="Spencer D.F."/>
            <person name="Suzuki S."/>
            <person name="Worden A.Z."/>
            <person name="Zauner S."/>
            <person name="Barry K."/>
            <person name="Bell C."/>
            <person name="Bharti A.K."/>
            <person name="Crow J.A."/>
            <person name="Grimwood J."/>
            <person name="Kramer R."/>
            <person name="Lindquist E."/>
            <person name="Lucas S."/>
            <person name="Salamov A."/>
            <person name="McFadden G.I."/>
            <person name="Lane C.E."/>
            <person name="Keeling P.J."/>
            <person name="Gray M.W."/>
            <person name="Grigoriev I.V."/>
            <person name="Archibald J.M."/>
        </authorList>
    </citation>
    <scope>NUCLEOTIDE SEQUENCE</scope>
    <source>
        <strain evidence="5 7">CCMP2712</strain>
    </source>
</reference>
<dbReference type="Gene3D" id="2.60.40.10">
    <property type="entry name" value="Immunoglobulins"/>
    <property type="match status" value="1"/>
</dbReference>
<dbReference type="SMART" id="SM00429">
    <property type="entry name" value="IPT"/>
    <property type="match status" value="1"/>
</dbReference>
<dbReference type="EnsemblProtists" id="EKX52840">
    <property type="protein sequence ID" value="EKX52840"/>
    <property type="gene ID" value="GUITHDRAFT_133265"/>
</dbReference>
<organism evidence="5">
    <name type="scientific">Guillardia theta (strain CCMP2712)</name>
    <name type="common">Cryptophyte</name>
    <dbReference type="NCBI Taxonomy" id="905079"/>
    <lineage>
        <taxon>Eukaryota</taxon>
        <taxon>Cryptophyceae</taxon>
        <taxon>Pyrenomonadales</taxon>
        <taxon>Geminigeraceae</taxon>
        <taxon>Guillardia</taxon>
    </lineage>
</organism>
<dbReference type="Proteomes" id="UP000011087">
    <property type="component" value="Unassembled WGS sequence"/>
</dbReference>
<dbReference type="SUPFAM" id="SSF81296">
    <property type="entry name" value="E set domains"/>
    <property type="match status" value="1"/>
</dbReference>
<dbReference type="SUPFAM" id="SSF49899">
    <property type="entry name" value="Concanavalin A-like lectins/glucanases"/>
    <property type="match status" value="1"/>
</dbReference>